<reference evidence="8" key="1">
    <citation type="submission" date="2020-10" db="EMBL/GenBank/DDBJ databases">
        <authorList>
            <person name="Han B."/>
            <person name="Lu T."/>
            <person name="Zhao Q."/>
            <person name="Huang X."/>
            <person name="Zhao Y."/>
        </authorList>
    </citation>
    <scope>NUCLEOTIDE SEQUENCE</scope>
</reference>
<comment type="caution">
    <text evidence="8">The sequence shown here is derived from an EMBL/GenBank/DDBJ whole genome shotgun (WGS) entry which is preliminary data.</text>
</comment>
<dbReference type="GO" id="GO:0046983">
    <property type="term" value="F:protein dimerization activity"/>
    <property type="evidence" value="ECO:0007669"/>
    <property type="project" value="InterPro"/>
</dbReference>
<evidence type="ECO:0000256" key="2">
    <source>
        <dbReference type="ARBA" id="ARBA00023015"/>
    </source>
</evidence>
<evidence type="ECO:0000256" key="6">
    <source>
        <dbReference type="SAM" id="MobiDB-lite"/>
    </source>
</evidence>
<keyword evidence="9" id="KW-1185">Reference proteome</keyword>
<dbReference type="PRINTS" id="PR00404">
    <property type="entry name" value="MADSDOMAIN"/>
</dbReference>
<dbReference type="InterPro" id="IPR036879">
    <property type="entry name" value="TF_MADSbox_sf"/>
</dbReference>
<keyword evidence="4" id="KW-0804">Transcription</keyword>
<keyword evidence="2" id="KW-0805">Transcription regulation</keyword>
<evidence type="ECO:0000313" key="9">
    <source>
        <dbReference type="Proteomes" id="UP000604825"/>
    </source>
</evidence>
<dbReference type="EMBL" id="CAJGYO010000003">
    <property type="protein sequence ID" value="CAD6221396.1"/>
    <property type="molecule type" value="Genomic_DNA"/>
</dbReference>
<dbReference type="CDD" id="cd00120">
    <property type="entry name" value="MADS"/>
    <property type="match status" value="1"/>
</dbReference>
<name>A0A811NHQ2_9POAL</name>
<sequence>MTRTPRRAGISYIRNNNGCRATFFKRRAGLYKAAADLSTLTGTRIAIMLQSENGKMSSFGTPSASAIANSFLSGDAQVDPFVNQVQKDKITLLRNELFMVEKEKAMEDKRTKENTARVKELCAISRKVKLVYSKVEDLNVEELRPGVHINSNILQPSSQSSLISMLQPPPSSLAQITFYNELPPPSLLQQPPTLLPPEPELHPATQPENHASIEDFTATHPFPIHQWPSSIQSDGPYFDACMD</sequence>
<organism evidence="8 9">
    <name type="scientific">Miscanthus lutarioriparius</name>
    <dbReference type="NCBI Taxonomy" id="422564"/>
    <lineage>
        <taxon>Eukaryota</taxon>
        <taxon>Viridiplantae</taxon>
        <taxon>Streptophyta</taxon>
        <taxon>Embryophyta</taxon>
        <taxon>Tracheophyta</taxon>
        <taxon>Spermatophyta</taxon>
        <taxon>Magnoliopsida</taxon>
        <taxon>Liliopsida</taxon>
        <taxon>Poales</taxon>
        <taxon>Poaceae</taxon>
        <taxon>PACMAD clade</taxon>
        <taxon>Panicoideae</taxon>
        <taxon>Andropogonodae</taxon>
        <taxon>Andropogoneae</taxon>
        <taxon>Saccharinae</taxon>
        <taxon>Miscanthus</taxon>
    </lineage>
</organism>
<dbReference type="OrthoDB" id="679952at2759"/>
<dbReference type="SUPFAM" id="SSF55455">
    <property type="entry name" value="SRF-like"/>
    <property type="match status" value="1"/>
</dbReference>
<evidence type="ECO:0000256" key="5">
    <source>
        <dbReference type="ARBA" id="ARBA00023242"/>
    </source>
</evidence>
<dbReference type="InterPro" id="IPR002100">
    <property type="entry name" value="TF_MADSbox"/>
</dbReference>
<comment type="subcellular location">
    <subcellularLocation>
        <location evidence="1">Nucleus</location>
    </subcellularLocation>
</comment>
<evidence type="ECO:0000259" key="7">
    <source>
        <dbReference type="PROSITE" id="PS50066"/>
    </source>
</evidence>
<keyword evidence="5" id="KW-0539">Nucleus</keyword>
<dbReference type="GO" id="GO:0000978">
    <property type="term" value="F:RNA polymerase II cis-regulatory region sequence-specific DNA binding"/>
    <property type="evidence" value="ECO:0007669"/>
    <property type="project" value="TreeGrafter"/>
</dbReference>
<accession>A0A811NHQ2</accession>
<feature type="region of interest" description="Disordered" evidence="6">
    <location>
        <begin position="187"/>
        <end position="206"/>
    </location>
</feature>
<evidence type="ECO:0000313" key="8">
    <source>
        <dbReference type="EMBL" id="CAD6221396.1"/>
    </source>
</evidence>
<feature type="domain" description="MADS-box" evidence="7">
    <location>
        <begin position="3"/>
        <end position="63"/>
    </location>
</feature>
<dbReference type="GO" id="GO:0000981">
    <property type="term" value="F:DNA-binding transcription factor activity, RNA polymerase II-specific"/>
    <property type="evidence" value="ECO:0007669"/>
    <property type="project" value="TreeGrafter"/>
</dbReference>
<dbReference type="Proteomes" id="UP000604825">
    <property type="component" value="Unassembled WGS sequence"/>
</dbReference>
<gene>
    <name evidence="8" type="ORF">NCGR_LOCUS14674</name>
</gene>
<keyword evidence="3" id="KW-0238">DNA-binding</keyword>
<dbReference type="PROSITE" id="PS50066">
    <property type="entry name" value="MADS_BOX_2"/>
    <property type="match status" value="1"/>
</dbReference>
<dbReference type="Gene3D" id="3.40.1810.10">
    <property type="entry name" value="Transcription factor, MADS-box"/>
    <property type="match status" value="1"/>
</dbReference>
<evidence type="ECO:0000256" key="1">
    <source>
        <dbReference type="ARBA" id="ARBA00004123"/>
    </source>
</evidence>
<evidence type="ECO:0000256" key="4">
    <source>
        <dbReference type="ARBA" id="ARBA00023163"/>
    </source>
</evidence>
<dbReference type="Pfam" id="PF00319">
    <property type="entry name" value="SRF-TF"/>
    <property type="match status" value="1"/>
</dbReference>
<dbReference type="GO" id="GO:0005634">
    <property type="term" value="C:nucleus"/>
    <property type="evidence" value="ECO:0007669"/>
    <property type="project" value="UniProtKB-SubCell"/>
</dbReference>
<dbReference type="PANTHER" id="PTHR11945:SF764">
    <property type="entry name" value="AGAMOUS-LIKE MADS-BOX PROTEIN AGL62"/>
    <property type="match status" value="1"/>
</dbReference>
<dbReference type="PANTHER" id="PTHR11945">
    <property type="entry name" value="MADS BOX PROTEIN"/>
    <property type="match status" value="1"/>
</dbReference>
<dbReference type="AlphaFoldDB" id="A0A811NHQ2"/>
<proteinExistence type="predicted"/>
<protein>
    <recommendedName>
        <fullName evidence="7">MADS-box domain-containing protein</fullName>
    </recommendedName>
</protein>
<dbReference type="SMART" id="SM00432">
    <property type="entry name" value="MADS"/>
    <property type="match status" value="1"/>
</dbReference>
<evidence type="ECO:0000256" key="3">
    <source>
        <dbReference type="ARBA" id="ARBA00023125"/>
    </source>
</evidence>